<dbReference type="PANTHER" id="PTHR28538:SF1">
    <property type="entry name" value="INTEGRAL INNER NUCLEAR MEMBRANE PROTEIN IMA1"/>
    <property type="match status" value="1"/>
</dbReference>
<comment type="subcellular location">
    <subcellularLocation>
        <location evidence="1">Nucleus inner membrane</location>
        <topology evidence="1">Multi-pass membrane protein</topology>
    </subcellularLocation>
</comment>
<evidence type="ECO:0000256" key="6">
    <source>
        <dbReference type="SAM" id="Phobius"/>
    </source>
</evidence>
<accession>A0A550C5U5</accession>
<dbReference type="GO" id="GO:0034992">
    <property type="term" value="C:microtubule organizing center attachment site"/>
    <property type="evidence" value="ECO:0007669"/>
    <property type="project" value="TreeGrafter"/>
</dbReference>
<comment type="caution">
    <text evidence="8">The sequence shown here is derived from an EMBL/GenBank/DDBJ whole genome shotgun (WGS) entry which is preliminary data.</text>
</comment>
<dbReference type="GO" id="GO:0044732">
    <property type="term" value="C:mitotic spindle pole body"/>
    <property type="evidence" value="ECO:0007669"/>
    <property type="project" value="TreeGrafter"/>
</dbReference>
<dbReference type="Proteomes" id="UP000320762">
    <property type="component" value="Unassembled WGS sequence"/>
</dbReference>
<feature type="transmembrane region" description="Helical" evidence="6">
    <location>
        <begin position="190"/>
        <end position="212"/>
    </location>
</feature>
<organism evidence="8 9">
    <name type="scientific">Schizophyllum amplum</name>
    <dbReference type="NCBI Taxonomy" id="97359"/>
    <lineage>
        <taxon>Eukaryota</taxon>
        <taxon>Fungi</taxon>
        <taxon>Dikarya</taxon>
        <taxon>Basidiomycota</taxon>
        <taxon>Agaricomycotina</taxon>
        <taxon>Agaricomycetes</taxon>
        <taxon>Agaricomycetidae</taxon>
        <taxon>Agaricales</taxon>
        <taxon>Schizophyllaceae</taxon>
        <taxon>Schizophyllum</taxon>
    </lineage>
</organism>
<evidence type="ECO:0000259" key="7">
    <source>
        <dbReference type="Pfam" id="PF09779"/>
    </source>
</evidence>
<dbReference type="GO" id="GO:0071765">
    <property type="term" value="P:nuclear inner membrane organization"/>
    <property type="evidence" value="ECO:0007669"/>
    <property type="project" value="InterPro"/>
</dbReference>
<evidence type="ECO:0000256" key="4">
    <source>
        <dbReference type="ARBA" id="ARBA00023136"/>
    </source>
</evidence>
<feature type="transmembrane region" description="Helical" evidence="6">
    <location>
        <begin position="305"/>
        <end position="324"/>
    </location>
</feature>
<keyword evidence="3 6" id="KW-1133">Transmembrane helix</keyword>
<dbReference type="OrthoDB" id="5966927at2759"/>
<dbReference type="GO" id="GO:0034506">
    <property type="term" value="C:chromosome, centromeric core domain"/>
    <property type="evidence" value="ECO:0007669"/>
    <property type="project" value="TreeGrafter"/>
</dbReference>
<evidence type="ECO:0000256" key="5">
    <source>
        <dbReference type="ARBA" id="ARBA00023242"/>
    </source>
</evidence>
<dbReference type="GO" id="GO:0005637">
    <property type="term" value="C:nuclear inner membrane"/>
    <property type="evidence" value="ECO:0007669"/>
    <property type="project" value="UniProtKB-SubCell"/>
</dbReference>
<dbReference type="AlphaFoldDB" id="A0A550C5U5"/>
<keyword evidence="5" id="KW-0539">Nucleus</keyword>
<dbReference type="InterPro" id="IPR018617">
    <property type="entry name" value="Ima1_N"/>
</dbReference>
<keyword evidence="4 6" id="KW-0472">Membrane</keyword>
<name>A0A550C5U5_9AGAR</name>
<gene>
    <name evidence="8" type="ORF">BD626DRAFT_505732</name>
</gene>
<dbReference type="EMBL" id="VDMD01000023">
    <property type="protein sequence ID" value="TRM60179.1"/>
    <property type="molecule type" value="Genomic_DNA"/>
</dbReference>
<evidence type="ECO:0000313" key="8">
    <source>
        <dbReference type="EMBL" id="TRM60179.1"/>
    </source>
</evidence>
<evidence type="ECO:0000256" key="3">
    <source>
        <dbReference type="ARBA" id="ARBA00022989"/>
    </source>
</evidence>
<evidence type="ECO:0000256" key="2">
    <source>
        <dbReference type="ARBA" id="ARBA00022692"/>
    </source>
</evidence>
<dbReference type="PANTHER" id="PTHR28538">
    <property type="entry name" value="INTEGRAL INNER NUCLEAR MEMBRANE PROTEIN IMA1"/>
    <property type="match status" value="1"/>
</dbReference>
<evidence type="ECO:0000256" key="1">
    <source>
        <dbReference type="ARBA" id="ARBA00004473"/>
    </source>
</evidence>
<feature type="transmembrane region" description="Helical" evidence="6">
    <location>
        <begin position="218"/>
        <end position="237"/>
    </location>
</feature>
<keyword evidence="9" id="KW-1185">Reference proteome</keyword>
<keyword evidence="2 6" id="KW-0812">Transmembrane</keyword>
<protein>
    <submittedName>
        <fullName evidence="8">Ima1 N-terminal domain-containing protein</fullName>
    </submittedName>
</protein>
<feature type="domain" description="Ima1 N-terminal" evidence="7">
    <location>
        <begin position="9"/>
        <end position="137"/>
    </location>
</feature>
<evidence type="ECO:0000313" key="9">
    <source>
        <dbReference type="Proteomes" id="UP000320762"/>
    </source>
</evidence>
<dbReference type="InterPro" id="IPR042321">
    <property type="entry name" value="Ima1"/>
</dbReference>
<feature type="transmembrane region" description="Helical" evidence="6">
    <location>
        <begin position="490"/>
        <end position="510"/>
    </location>
</feature>
<sequence>MFRAQKQRTCHFCGEPQESNNRNTRDFRCRNCQCWNRFDVNGEILSSEPAMHEESLNSRAFSKRASPSKDRFPTQYGAAQFCHTCQTNQTLLNRMLSNYLPSEDSPDYKAKLAALPQYQAYAERKFPPLCATCAPAVEALIQQREQMARSHALSAWAKKSKGKQRAQISSGHKAPQKALSKQLAMWRLRGLLYCATTIAFIVGDTLAGLGYAPYHHLALLWPVLPLLVFVSIWYTAWDPTYASFRRAQVQGQEVKLRGRRTHISLQLLAWLSRLITSCLIALARVKPQHDHLHLLDHPNWSQSIIYFRVLAAIELSVLVASCFVPRLTRPPTIRLIDTKRPLSRAPSVAPTSVPLNGGFTEPDLLAGLSLSSAPSMPPAASTSKSSAAHVFGLPSFGPQRATPTIDEDEMAMDWTPTDPAAARRQRREEDDGTYIRPQRFFAPEHPTGLEGLLEKTRIDDDVPMDVDSSDHVANFRHTIRRFAHHAMKHWRPYLLVCALPVVLALGWRMWAMQVAKKTGRLSFDPPVTVRHVHHTTVLDAPVEYEDLHFAQDAHEGSL</sequence>
<proteinExistence type="predicted"/>
<dbReference type="Pfam" id="PF09779">
    <property type="entry name" value="Ima1_N"/>
    <property type="match status" value="1"/>
</dbReference>
<dbReference type="STRING" id="97359.A0A550C5U5"/>
<reference evidence="8 9" key="1">
    <citation type="journal article" date="2019" name="New Phytol.">
        <title>Comparative genomics reveals unique wood-decay strategies and fruiting body development in the Schizophyllaceae.</title>
        <authorList>
            <person name="Almasi E."/>
            <person name="Sahu N."/>
            <person name="Krizsan K."/>
            <person name="Balint B."/>
            <person name="Kovacs G.M."/>
            <person name="Kiss B."/>
            <person name="Cseklye J."/>
            <person name="Drula E."/>
            <person name="Henrissat B."/>
            <person name="Nagy I."/>
            <person name="Chovatia M."/>
            <person name="Adam C."/>
            <person name="LaButti K."/>
            <person name="Lipzen A."/>
            <person name="Riley R."/>
            <person name="Grigoriev I.V."/>
            <person name="Nagy L.G."/>
        </authorList>
    </citation>
    <scope>NUCLEOTIDE SEQUENCE [LARGE SCALE GENOMIC DNA]</scope>
    <source>
        <strain evidence="8 9">NL-1724</strain>
    </source>
</reference>
<feature type="transmembrane region" description="Helical" evidence="6">
    <location>
        <begin position="267"/>
        <end position="285"/>
    </location>
</feature>